<protein>
    <submittedName>
        <fullName evidence="3">Uncharacterized protein ycjD</fullName>
    </submittedName>
</protein>
<evidence type="ECO:0000256" key="1">
    <source>
        <dbReference type="SAM" id="MobiDB-lite"/>
    </source>
</evidence>
<dbReference type="PANTHER" id="PTHR38590:SF1">
    <property type="entry name" value="BLL0828 PROTEIN"/>
    <property type="match status" value="1"/>
</dbReference>
<gene>
    <name evidence="3" type="ORF">N47_J01590</name>
</gene>
<dbReference type="PANTHER" id="PTHR38590">
    <property type="entry name" value="BLL0828 PROTEIN"/>
    <property type="match status" value="1"/>
</dbReference>
<sequence length="182" mass="20302">MNDTAIVPKIDSPTREGELKGMVTVPSPDSPPREGEAGSSSITLSLEGRGQGEGENSNGPNTGAKQQNLTHLAKDLRKRSTDIEWLIWSHLRAGRCEGMKFRRQHPIGQYIVDFVCLEKRLIIELDGGHHALPAEALKDRQRDAWLQKEGYTVLHFWDNEVLMNMNGVLEVIRKGLINSPSP</sequence>
<feature type="domain" description="DUF559" evidence="2">
    <location>
        <begin position="68"/>
        <end position="174"/>
    </location>
</feature>
<name>E1YF34_9BACT</name>
<feature type="region of interest" description="Disordered" evidence="1">
    <location>
        <begin position="1"/>
        <end position="65"/>
    </location>
</feature>
<reference evidence="3" key="1">
    <citation type="journal article" date="2011" name="Environ. Microbiol.">
        <title>Genomic insights into the metabolic potential of the polycyclic aromatic hydrocarbon degrading sulfate-reducing Deltaproteobacterium N47.</title>
        <authorList>
            <person name="Bergmann F."/>
            <person name="Selesi D."/>
            <person name="Weinmaier T."/>
            <person name="Tischler P."/>
            <person name="Rattei T."/>
            <person name="Meckenstock R.U."/>
        </authorList>
    </citation>
    <scope>NUCLEOTIDE SEQUENCE</scope>
</reference>
<accession>E1YF34</accession>
<dbReference type="AlphaFoldDB" id="E1YF34"/>
<evidence type="ECO:0000313" key="3">
    <source>
        <dbReference type="EMBL" id="CBX29178.1"/>
    </source>
</evidence>
<dbReference type="SUPFAM" id="SSF52980">
    <property type="entry name" value="Restriction endonuclease-like"/>
    <property type="match status" value="1"/>
</dbReference>
<dbReference type="InterPro" id="IPR047216">
    <property type="entry name" value="Endonuclease_DUF559_bact"/>
</dbReference>
<dbReference type="InterPro" id="IPR011335">
    <property type="entry name" value="Restrct_endonuc-II-like"/>
</dbReference>
<feature type="compositionally biased region" description="Polar residues" evidence="1">
    <location>
        <begin position="54"/>
        <end position="65"/>
    </location>
</feature>
<dbReference type="Pfam" id="PF04480">
    <property type="entry name" value="DUF559"/>
    <property type="match status" value="1"/>
</dbReference>
<dbReference type="CDD" id="cd01038">
    <property type="entry name" value="Endonuclease_DUF559"/>
    <property type="match status" value="1"/>
</dbReference>
<evidence type="ECO:0000259" key="2">
    <source>
        <dbReference type="Pfam" id="PF04480"/>
    </source>
</evidence>
<proteinExistence type="predicted"/>
<dbReference type="EMBL" id="FR695872">
    <property type="protein sequence ID" value="CBX29178.1"/>
    <property type="molecule type" value="Genomic_DNA"/>
</dbReference>
<organism evidence="3">
    <name type="scientific">uncultured Desulfobacterium sp</name>
    <dbReference type="NCBI Taxonomy" id="201089"/>
    <lineage>
        <taxon>Bacteria</taxon>
        <taxon>Pseudomonadati</taxon>
        <taxon>Thermodesulfobacteriota</taxon>
        <taxon>Desulfobacteria</taxon>
        <taxon>Desulfobacterales</taxon>
        <taxon>Desulfobacteriaceae</taxon>
        <taxon>Desulfobacterium</taxon>
        <taxon>environmental samples</taxon>
    </lineage>
</organism>
<dbReference type="Gene3D" id="3.40.960.10">
    <property type="entry name" value="VSR Endonuclease"/>
    <property type="match status" value="1"/>
</dbReference>
<dbReference type="InterPro" id="IPR007569">
    <property type="entry name" value="DUF559"/>
</dbReference>